<feature type="domain" description="Glycosyl hydrolase family 31 C-terminal" evidence="7">
    <location>
        <begin position="597"/>
        <end position="679"/>
    </location>
</feature>
<evidence type="ECO:0000256" key="2">
    <source>
        <dbReference type="ARBA" id="ARBA00022801"/>
    </source>
</evidence>
<dbReference type="GO" id="GO:0005975">
    <property type="term" value="P:carbohydrate metabolic process"/>
    <property type="evidence" value="ECO:0007669"/>
    <property type="project" value="InterPro"/>
</dbReference>
<protein>
    <submittedName>
        <fullName evidence="8">Uncharacterized protein</fullName>
    </submittedName>
</protein>
<dbReference type="EMBL" id="JASPKZ010006457">
    <property type="protein sequence ID" value="KAJ9587298.1"/>
    <property type="molecule type" value="Genomic_DNA"/>
</dbReference>
<dbReference type="InterPro" id="IPR000322">
    <property type="entry name" value="Glyco_hydro_31_TIM"/>
</dbReference>
<evidence type="ECO:0000256" key="4">
    <source>
        <dbReference type="RuleBase" id="RU361185"/>
    </source>
</evidence>
<evidence type="ECO:0000313" key="8">
    <source>
        <dbReference type="EMBL" id="KAJ9587298.1"/>
    </source>
</evidence>
<dbReference type="CDD" id="cd06592">
    <property type="entry name" value="GH31_NET37"/>
    <property type="match status" value="1"/>
</dbReference>
<sequence length="688" mass="78129">MTRKLALDEFLLVKNDEENRDRRLKNWPCFAIYVWTVIIAGALLTLFGVRSLLTENNTSHTSFTLVATRSAASVTVWSHQLGNNKHLSKADISFSEDIGNPAECVEEGQDLCVNWARDNQSPPQGTLRIKKIATSNNAVSCIQKEITANDTVTVRSCISLQGEQLYGGPIRGTQYWPSQNNTISESPYVTGLGSFGGIIEPYWLTSSGKMYFVPPNVPLFVSQNESQLCFSSKIKDPYLADGSGKVTLKYFVCSGRDVKSMHMYGIQSFLQIPLDIPDERMFQHPVWSTWARYKRFIFTNIILSFADEILQHGFNNSQLEIDDKWESYYGSAQFNNATFSDPESMVAILKEKGFRVTLWTHPFIDMFSPAHKLAREKGFLALSRSRTSDYTIWWDGIAGMINFTNKDAAAWWKGRLQNLSKNYNIDAFKYDAGEAAYLPGAPEVGILDAPIRMQPNVFTTDYVKTVASISRLKLAEVRVVYRNQKEAIFVRMSDKDSTWDIRNGLKALVTSLLAMNMVGYSFVLPDMIGGNGYGNYPSKELFIRWLQANTFMPSIQFSYVPWDYDQETVDICKKFTSLHYQYSDKIIQLAKNKVKDGTPINPPIWWIDPTDEDALTIDSEFLLGEDVLVAPILDEGALSRDIYLPTGQWHDELHNTTLSGKQWLRNYTVKLDQLAYFTKIYVLALILT</sequence>
<name>A0AAD7ZV62_DIPPU</name>
<keyword evidence="5" id="KW-1133">Transmembrane helix</keyword>
<dbReference type="SUPFAM" id="SSF51011">
    <property type="entry name" value="Glycosyl hydrolase domain"/>
    <property type="match status" value="1"/>
</dbReference>
<keyword evidence="5" id="KW-0812">Transmembrane</keyword>
<evidence type="ECO:0000259" key="6">
    <source>
        <dbReference type="Pfam" id="PF01055"/>
    </source>
</evidence>
<dbReference type="InterPro" id="IPR013780">
    <property type="entry name" value="Glyco_hydro_b"/>
</dbReference>
<organism evidence="8 9">
    <name type="scientific">Diploptera punctata</name>
    <name type="common">Pacific beetle cockroach</name>
    <dbReference type="NCBI Taxonomy" id="6984"/>
    <lineage>
        <taxon>Eukaryota</taxon>
        <taxon>Metazoa</taxon>
        <taxon>Ecdysozoa</taxon>
        <taxon>Arthropoda</taxon>
        <taxon>Hexapoda</taxon>
        <taxon>Insecta</taxon>
        <taxon>Pterygota</taxon>
        <taxon>Neoptera</taxon>
        <taxon>Polyneoptera</taxon>
        <taxon>Dictyoptera</taxon>
        <taxon>Blattodea</taxon>
        <taxon>Blaberoidea</taxon>
        <taxon>Blaberidae</taxon>
        <taxon>Diplopterinae</taxon>
        <taxon>Diploptera</taxon>
    </lineage>
</organism>
<dbReference type="PANTHER" id="PTHR43053:SF4">
    <property type="entry name" value="MYOGENESIS-REGULATING GLYCOSIDASE"/>
    <property type="match status" value="1"/>
</dbReference>
<reference evidence="8" key="2">
    <citation type="submission" date="2023-05" db="EMBL/GenBank/DDBJ databases">
        <authorList>
            <person name="Fouks B."/>
        </authorList>
    </citation>
    <scope>NUCLEOTIDE SEQUENCE</scope>
    <source>
        <strain evidence="8">Stay&amp;Tobe</strain>
        <tissue evidence="8">Testes</tissue>
    </source>
</reference>
<accession>A0AAD7ZV62</accession>
<evidence type="ECO:0000256" key="5">
    <source>
        <dbReference type="SAM" id="Phobius"/>
    </source>
</evidence>
<comment type="caution">
    <text evidence="8">The sequence shown here is derived from an EMBL/GenBank/DDBJ whole genome shotgun (WGS) entry which is preliminary data.</text>
</comment>
<keyword evidence="2 4" id="KW-0378">Hydrolase</keyword>
<dbReference type="Gene3D" id="2.60.40.1180">
    <property type="entry name" value="Golgi alpha-mannosidase II"/>
    <property type="match status" value="1"/>
</dbReference>
<dbReference type="PANTHER" id="PTHR43053">
    <property type="entry name" value="GLYCOSIDASE FAMILY 31"/>
    <property type="match status" value="1"/>
</dbReference>
<dbReference type="Proteomes" id="UP001233999">
    <property type="component" value="Unassembled WGS sequence"/>
</dbReference>
<gene>
    <name evidence="8" type="ORF">L9F63_019174</name>
</gene>
<keyword evidence="5" id="KW-0472">Membrane</keyword>
<dbReference type="GO" id="GO:0004553">
    <property type="term" value="F:hydrolase activity, hydrolyzing O-glycosyl compounds"/>
    <property type="evidence" value="ECO:0007669"/>
    <property type="project" value="InterPro"/>
</dbReference>
<dbReference type="AlphaFoldDB" id="A0AAD7ZV62"/>
<dbReference type="InterPro" id="IPR050985">
    <property type="entry name" value="Alpha-glycosidase_related"/>
</dbReference>
<keyword evidence="9" id="KW-1185">Reference proteome</keyword>
<proteinExistence type="inferred from homology"/>
<dbReference type="SUPFAM" id="SSF51445">
    <property type="entry name" value="(Trans)glycosidases"/>
    <property type="match status" value="1"/>
</dbReference>
<dbReference type="Pfam" id="PF01055">
    <property type="entry name" value="Glyco_hydro_31_2nd"/>
    <property type="match status" value="1"/>
</dbReference>
<feature type="domain" description="Glycoside hydrolase family 31 TIM barrel" evidence="6">
    <location>
        <begin position="300"/>
        <end position="582"/>
    </location>
</feature>
<reference evidence="8" key="1">
    <citation type="journal article" date="2023" name="IScience">
        <title>Live-bearing cockroach genome reveals convergent evolutionary mechanisms linked to viviparity in insects and beyond.</title>
        <authorList>
            <person name="Fouks B."/>
            <person name="Harrison M.C."/>
            <person name="Mikhailova A.A."/>
            <person name="Marchal E."/>
            <person name="English S."/>
            <person name="Carruthers M."/>
            <person name="Jennings E.C."/>
            <person name="Chiamaka E.L."/>
            <person name="Frigard R.A."/>
            <person name="Pippel M."/>
            <person name="Attardo G.M."/>
            <person name="Benoit J.B."/>
            <person name="Bornberg-Bauer E."/>
            <person name="Tobe S.S."/>
        </authorList>
    </citation>
    <scope>NUCLEOTIDE SEQUENCE</scope>
    <source>
        <strain evidence="8">Stay&amp;Tobe</strain>
    </source>
</reference>
<dbReference type="Gene3D" id="3.20.20.80">
    <property type="entry name" value="Glycosidases"/>
    <property type="match status" value="1"/>
</dbReference>
<dbReference type="Pfam" id="PF21365">
    <property type="entry name" value="Glyco_hydro_31_3rd"/>
    <property type="match status" value="1"/>
</dbReference>
<evidence type="ECO:0000259" key="7">
    <source>
        <dbReference type="Pfam" id="PF21365"/>
    </source>
</evidence>
<dbReference type="InterPro" id="IPR017853">
    <property type="entry name" value="GH"/>
</dbReference>
<evidence type="ECO:0000313" key="9">
    <source>
        <dbReference type="Proteomes" id="UP001233999"/>
    </source>
</evidence>
<keyword evidence="3 4" id="KW-0326">Glycosidase</keyword>
<comment type="similarity">
    <text evidence="1 4">Belongs to the glycosyl hydrolase 31 family.</text>
</comment>
<evidence type="ECO:0000256" key="1">
    <source>
        <dbReference type="ARBA" id="ARBA00007806"/>
    </source>
</evidence>
<evidence type="ECO:0000256" key="3">
    <source>
        <dbReference type="ARBA" id="ARBA00023295"/>
    </source>
</evidence>
<feature type="transmembrane region" description="Helical" evidence="5">
    <location>
        <begin position="30"/>
        <end position="53"/>
    </location>
</feature>
<dbReference type="InterPro" id="IPR048395">
    <property type="entry name" value="Glyco_hydro_31_C"/>
</dbReference>